<evidence type="ECO:0000313" key="1">
    <source>
        <dbReference type="EMBL" id="OSJ17430.1"/>
    </source>
</evidence>
<reference evidence="1 2" key="1">
    <citation type="submission" date="2017-03" db="EMBL/GenBank/DDBJ databases">
        <title>Whole genome sequences of fourteen strains of Bradyrhizobium canariense and one strain of Bradyrhizobium japonicum isolated from Lupinus (Papilionoideae: Genisteae) species in Algeria.</title>
        <authorList>
            <person name="Crovadore J."/>
            <person name="Chekireb D."/>
            <person name="Brachmann A."/>
            <person name="Chablais R."/>
            <person name="Cochard B."/>
            <person name="Lefort F."/>
        </authorList>
    </citation>
    <scope>NUCLEOTIDE SEQUENCE [LARGE SCALE GENOMIC DNA]</scope>
    <source>
        <strain evidence="1 2">UBMA195</strain>
    </source>
</reference>
<sequence length="68" mass="7897">MKTPTDNPFIGELHYIPGRRQRTYYSWTDGEYVKQNQLPTLSVDGEYGTVSMLVIDPRTSQIVEQFEV</sequence>
<proteinExistence type="predicted"/>
<dbReference type="Proteomes" id="UP000193553">
    <property type="component" value="Unassembled WGS sequence"/>
</dbReference>
<dbReference type="RefSeq" id="WP_085357757.1">
    <property type="nucleotide sequence ID" value="NZ_NAFD01000153.1"/>
</dbReference>
<organism evidence="1 2">
    <name type="scientific">Bradyrhizobium canariense</name>
    <dbReference type="NCBI Taxonomy" id="255045"/>
    <lineage>
        <taxon>Bacteria</taxon>
        <taxon>Pseudomonadati</taxon>
        <taxon>Pseudomonadota</taxon>
        <taxon>Alphaproteobacteria</taxon>
        <taxon>Hyphomicrobiales</taxon>
        <taxon>Nitrobacteraceae</taxon>
        <taxon>Bradyrhizobium</taxon>
    </lineage>
</organism>
<evidence type="ECO:0000313" key="2">
    <source>
        <dbReference type="Proteomes" id="UP000193553"/>
    </source>
</evidence>
<gene>
    <name evidence="1" type="ORF">BSZ18_04350</name>
</gene>
<protein>
    <submittedName>
        <fullName evidence="1">Uncharacterized protein</fullName>
    </submittedName>
</protein>
<dbReference type="EMBL" id="NAFI01000142">
    <property type="protein sequence ID" value="OSJ17430.1"/>
    <property type="molecule type" value="Genomic_DNA"/>
</dbReference>
<accession>A0A1X3G4B6</accession>
<name>A0A1X3G4B6_9BRAD</name>
<comment type="caution">
    <text evidence="1">The sequence shown here is derived from an EMBL/GenBank/DDBJ whole genome shotgun (WGS) entry which is preliminary data.</text>
</comment>
<dbReference type="AlphaFoldDB" id="A0A1X3G4B6"/>